<evidence type="ECO:0000313" key="1">
    <source>
        <dbReference type="EMBL" id="MET3556897.1"/>
    </source>
</evidence>
<evidence type="ECO:0008006" key="3">
    <source>
        <dbReference type="Google" id="ProtNLM"/>
    </source>
</evidence>
<sequence length="94" mass="10548">MKKRTAIALAGLVGLTTLALGTKVYLDYQEGERIREILLQVRAFFAPMGEIATVFVDHTVSDQLQVKGGVILTDGRFYRFDYLAGELFYEEADL</sequence>
<dbReference type="Gene3D" id="3.10.450.400">
    <property type="entry name" value="Uncharacterised protein PF15513, DUF4651"/>
    <property type="match status" value="1"/>
</dbReference>
<comment type="caution">
    <text evidence="1">The sequence shown here is derived from an EMBL/GenBank/DDBJ whole genome shotgun (WGS) entry which is preliminary data.</text>
</comment>
<dbReference type="RefSeq" id="WP_354363569.1">
    <property type="nucleotide sequence ID" value="NZ_JBEPLO010000001.1"/>
</dbReference>
<keyword evidence="2" id="KW-1185">Reference proteome</keyword>
<reference evidence="1 2" key="1">
    <citation type="submission" date="2024-06" db="EMBL/GenBank/DDBJ databases">
        <title>Genomic Encyclopedia of Type Strains, Phase IV (KMG-IV): sequencing the most valuable type-strain genomes for metagenomic binning, comparative biology and taxonomic classification.</title>
        <authorList>
            <person name="Goeker M."/>
        </authorList>
    </citation>
    <scope>NUCLEOTIDE SEQUENCE [LARGE SCALE GENOMIC DNA]</scope>
    <source>
        <strain evidence="1 2">DSM 28303</strain>
    </source>
</reference>
<dbReference type="EMBL" id="JBEPLO010000001">
    <property type="protein sequence ID" value="MET3556897.1"/>
    <property type="molecule type" value="Genomic_DNA"/>
</dbReference>
<protein>
    <recommendedName>
        <fullName evidence="3">DUF4651 domain-containing protein</fullName>
    </recommendedName>
</protein>
<evidence type="ECO:0000313" key="2">
    <source>
        <dbReference type="Proteomes" id="UP001549122"/>
    </source>
</evidence>
<name>A0ABV2FE97_9STRE</name>
<organism evidence="1 2">
    <name type="scientific">Streptococcus rupicaprae</name>
    <dbReference type="NCBI Taxonomy" id="759619"/>
    <lineage>
        <taxon>Bacteria</taxon>
        <taxon>Bacillati</taxon>
        <taxon>Bacillota</taxon>
        <taxon>Bacilli</taxon>
        <taxon>Lactobacillales</taxon>
        <taxon>Streptococcaceae</taxon>
        <taxon>Streptococcus</taxon>
    </lineage>
</organism>
<accession>A0ABV2FE97</accession>
<dbReference type="InterPro" id="IPR028105">
    <property type="entry name" value="DUF4651"/>
</dbReference>
<gene>
    <name evidence="1" type="ORF">ABID29_000006</name>
</gene>
<dbReference type="Proteomes" id="UP001549122">
    <property type="component" value="Unassembled WGS sequence"/>
</dbReference>
<proteinExistence type="predicted"/>
<dbReference type="Pfam" id="PF15513">
    <property type="entry name" value="DUF4651"/>
    <property type="match status" value="1"/>
</dbReference>